<sequence length="117" mass="13024">LGPSDKHTVYEAEIVGEILGVELLRSETQVARTSIAADNKATILAASLRRSTPGHYLLDALHSMVDQARKKHRHMDLTLRWVPGHEGIHGNEMADREAKKAAEKKSSDPSRLPRLLR</sequence>
<evidence type="ECO:0000256" key="1">
    <source>
        <dbReference type="SAM" id="MobiDB-lite"/>
    </source>
</evidence>
<accession>A0A8E2DF12</accession>
<dbReference type="InterPro" id="IPR036397">
    <property type="entry name" value="RNaseH_sf"/>
</dbReference>
<evidence type="ECO:0000259" key="2">
    <source>
        <dbReference type="Pfam" id="PF00075"/>
    </source>
</evidence>
<feature type="non-terminal residue" evidence="3">
    <location>
        <position position="1"/>
    </location>
</feature>
<gene>
    <name evidence="3" type="ORF">OBBRIDRAFT_713417</name>
</gene>
<dbReference type="GO" id="GO:0003676">
    <property type="term" value="F:nucleic acid binding"/>
    <property type="evidence" value="ECO:0007669"/>
    <property type="project" value="InterPro"/>
</dbReference>
<feature type="compositionally biased region" description="Basic and acidic residues" evidence="1">
    <location>
        <begin position="86"/>
        <end position="108"/>
    </location>
</feature>
<dbReference type="Gene3D" id="3.30.420.10">
    <property type="entry name" value="Ribonuclease H-like superfamily/Ribonuclease H"/>
    <property type="match status" value="1"/>
</dbReference>
<reference evidence="3 4" key="1">
    <citation type="submission" date="2016-07" db="EMBL/GenBank/DDBJ databases">
        <title>Draft genome of the white-rot fungus Obba rivulosa 3A-2.</title>
        <authorList>
            <consortium name="DOE Joint Genome Institute"/>
            <person name="Miettinen O."/>
            <person name="Riley R."/>
            <person name="Acob R."/>
            <person name="Barry K."/>
            <person name="Cullen D."/>
            <person name="De Vries R."/>
            <person name="Hainaut M."/>
            <person name="Hatakka A."/>
            <person name="Henrissat B."/>
            <person name="Hilden K."/>
            <person name="Kuo R."/>
            <person name="Labutti K."/>
            <person name="Lipzen A."/>
            <person name="Makela M.R."/>
            <person name="Sandor L."/>
            <person name="Spatafora J.W."/>
            <person name="Grigoriev I.V."/>
            <person name="Hibbett D.S."/>
        </authorList>
    </citation>
    <scope>NUCLEOTIDE SEQUENCE [LARGE SCALE GENOMIC DNA]</scope>
    <source>
        <strain evidence="3 4">3A-2</strain>
    </source>
</reference>
<dbReference type="OrthoDB" id="2747626at2759"/>
<dbReference type="CDD" id="cd09276">
    <property type="entry name" value="Rnase_HI_RT_non_LTR"/>
    <property type="match status" value="1"/>
</dbReference>
<dbReference type="EMBL" id="KV722668">
    <property type="protein sequence ID" value="OCH84476.1"/>
    <property type="molecule type" value="Genomic_DNA"/>
</dbReference>
<feature type="non-terminal residue" evidence="3">
    <location>
        <position position="117"/>
    </location>
</feature>
<dbReference type="SUPFAM" id="SSF53098">
    <property type="entry name" value="Ribonuclease H-like"/>
    <property type="match status" value="1"/>
</dbReference>
<evidence type="ECO:0000313" key="3">
    <source>
        <dbReference type="EMBL" id="OCH84476.1"/>
    </source>
</evidence>
<dbReference type="InterPro" id="IPR012337">
    <property type="entry name" value="RNaseH-like_sf"/>
</dbReference>
<dbReference type="GO" id="GO:0004523">
    <property type="term" value="F:RNA-DNA hybrid ribonuclease activity"/>
    <property type="evidence" value="ECO:0007669"/>
    <property type="project" value="InterPro"/>
</dbReference>
<dbReference type="InterPro" id="IPR002156">
    <property type="entry name" value="RNaseH_domain"/>
</dbReference>
<keyword evidence="4" id="KW-1185">Reference proteome</keyword>
<dbReference type="Pfam" id="PF00075">
    <property type="entry name" value="RNase_H"/>
    <property type="match status" value="1"/>
</dbReference>
<dbReference type="Proteomes" id="UP000250043">
    <property type="component" value="Unassembled WGS sequence"/>
</dbReference>
<protein>
    <recommendedName>
        <fullName evidence="2">RNase H type-1 domain-containing protein</fullName>
    </recommendedName>
</protein>
<dbReference type="AlphaFoldDB" id="A0A8E2DF12"/>
<proteinExistence type="predicted"/>
<feature type="region of interest" description="Disordered" evidence="1">
    <location>
        <begin position="86"/>
        <end position="117"/>
    </location>
</feature>
<organism evidence="3 4">
    <name type="scientific">Obba rivulosa</name>
    <dbReference type="NCBI Taxonomy" id="1052685"/>
    <lineage>
        <taxon>Eukaryota</taxon>
        <taxon>Fungi</taxon>
        <taxon>Dikarya</taxon>
        <taxon>Basidiomycota</taxon>
        <taxon>Agaricomycotina</taxon>
        <taxon>Agaricomycetes</taxon>
        <taxon>Polyporales</taxon>
        <taxon>Gelatoporiaceae</taxon>
        <taxon>Obba</taxon>
    </lineage>
</organism>
<feature type="domain" description="RNase H type-1" evidence="2">
    <location>
        <begin position="68"/>
        <end position="102"/>
    </location>
</feature>
<name>A0A8E2DF12_9APHY</name>
<evidence type="ECO:0000313" key="4">
    <source>
        <dbReference type="Proteomes" id="UP000250043"/>
    </source>
</evidence>